<proteinExistence type="predicted"/>
<feature type="region of interest" description="Disordered" evidence="1">
    <location>
        <begin position="1"/>
        <end position="28"/>
    </location>
</feature>
<accession>A0A319EVE1</accession>
<keyword evidence="3" id="KW-1185">Reference proteome</keyword>
<dbReference type="AlphaFoldDB" id="A0A319EVE1"/>
<evidence type="ECO:0000313" key="2">
    <source>
        <dbReference type="EMBL" id="PYI12345.1"/>
    </source>
</evidence>
<evidence type="ECO:0000256" key="1">
    <source>
        <dbReference type="SAM" id="MobiDB-lite"/>
    </source>
</evidence>
<dbReference type="Proteomes" id="UP000248423">
    <property type="component" value="Unassembled WGS sequence"/>
</dbReference>
<evidence type="ECO:0000313" key="3">
    <source>
        <dbReference type="Proteomes" id="UP000248423"/>
    </source>
</evidence>
<reference evidence="2 3" key="1">
    <citation type="submission" date="2018-02" db="EMBL/GenBank/DDBJ databases">
        <title>The genomes of Aspergillus section Nigri reveals drivers in fungal speciation.</title>
        <authorList>
            <consortium name="DOE Joint Genome Institute"/>
            <person name="Vesth T.C."/>
            <person name="Nybo J."/>
            <person name="Theobald S."/>
            <person name="Brandl J."/>
            <person name="Frisvad J.C."/>
            <person name="Nielsen K.F."/>
            <person name="Lyhne E.K."/>
            <person name="Kogle M.E."/>
            <person name="Kuo A."/>
            <person name="Riley R."/>
            <person name="Clum A."/>
            <person name="Nolan M."/>
            <person name="Lipzen A."/>
            <person name="Salamov A."/>
            <person name="Henrissat B."/>
            <person name="Wiebenga A."/>
            <person name="De vries R.P."/>
            <person name="Grigoriev I.V."/>
            <person name="Mortensen U.H."/>
            <person name="Andersen M.R."/>
            <person name="Baker S.E."/>
        </authorList>
    </citation>
    <scope>NUCLEOTIDE SEQUENCE [LARGE SCALE GENOMIC DNA]</scope>
    <source>
        <strain evidence="2 3">CBS 121057</strain>
    </source>
</reference>
<dbReference type="OrthoDB" id="5139510at2759"/>
<gene>
    <name evidence="2" type="ORF">BO78DRAFT_392198</name>
</gene>
<evidence type="ECO:0008006" key="4">
    <source>
        <dbReference type="Google" id="ProtNLM"/>
    </source>
</evidence>
<protein>
    <recommendedName>
        <fullName evidence="4">F-box domain-containing protein</fullName>
    </recommendedName>
</protein>
<organism evidence="2 3">
    <name type="scientific">Aspergillus sclerotiicarbonarius (strain CBS 121057 / IBT 28362)</name>
    <dbReference type="NCBI Taxonomy" id="1448318"/>
    <lineage>
        <taxon>Eukaryota</taxon>
        <taxon>Fungi</taxon>
        <taxon>Dikarya</taxon>
        <taxon>Ascomycota</taxon>
        <taxon>Pezizomycotina</taxon>
        <taxon>Eurotiomycetes</taxon>
        <taxon>Eurotiomycetidae</taxon>
        <taxon>Eurotiales</taxon>
        <taxon>Aspergillaceae</taxon>
        <taxon>Aspergillus</taxon>
        <taxon>Aspergillus subgen. Circumdati</taxon>
    </lineage>
</organism>
<sequence length="485" mass="54791">MSSHEPLLTKRQIIPDPSPPSSKKACTGSAFHSNPVPCRQQGSIFKLPQELLELIITFAAPYIYNTCGGREYHFSYRTVSNVGLTCRWLYSIATPILYRSISLADIEPSELHYTLQTNPSLRQYCRILSIDASIIFAPSWANSGVADDIVSWLTNVKKLHVHFSYHYREKGYVDSVGSLCATVAKATQSMHELDSLECTGLGFKWIMGSVQSLSLDTLTIWGGGWEKKIVNIPMDNSQDASVTKISLHRCFEPPEVMAQLLQWPKALSSFHLTGFNARDVSVEYSFAMFETWLAKHETTLRTLTFCGLPGDNADERAFNVSAFPHLECLRLSRWDMGTKLWLSDSDADKLLGPSLKTFTWDFRRLTDQQGSWRDFGEEEENWLRGFARAAVERKAALKSIRIAFSLFDSGQGTVGYPWGRMARVRDEFEPYGLIVTWDSPVLPAEEWPGASPQYVYAVDDLYEYVSDDCPSPGEMETIFQEEALL</sequence>
<dbReference type="VEuPathDB" id="FungiDB:BO78DRAFT_392198"/>
<dbReference type="EMBL" id="KZ826315">
    <property type="protein sequence ID" value="PYI12345.1"/>
    <property type="molecule type" value="Genomic_DNA"/>
</dbReference>
<name>A0A319EVE1_ASPSB</name>